<feature type="binding site" evidence="11">
    <location>
        <position position="151"/>
    </location>
    <ligand>
        <name>substrate</name>
    </ligand>
</feature>
<sequence>MRTRRKLEHLRLALELPLGPGATGFEDVFLVHNAVPELELNQIELGTEFLGRRLQAPLLINAMSGGINEARDINESLAMLAAEYGLGMAVGSQIIGVEEDACLESFQVVRQVNPGGLVLANVSALAKVSVAMRAVEMVEADGLQVHLNVPQELAMAEGDRKFEGVLDNIHELVERLPVPVIVKEVGFGMSREVADKLISVGVKYLDIGGHGGTNFIAIENERGGLFDEEMALWGIPTAVSLIEVLSLNREVKVIATGGISSPLRAAKALGLGADLVGVAGILLKVLQGGGREKLSRWMDTYLYRLKAICLMTGARTPFELRRQPIVIVGKTAEWLRVRGIDVSSWGRRQ</sequence>
<keyword evidence="7 11" id="KW-0521">NADP</keyword>
<dbReference type="GO" id="GO:0000287">
    <property type="term" value="F:magnesium ion binding"/>
    <property type="evidence" value="ECO:0007669"/>
    <property type="project" value="UniProtKB-UniRule"/>
</dbReference>
<dbReference type="GO" id="GO:0008299">
    <property type="term" value="P:isoprenoid biosynthetic process"/>
    <property type="evidence" value="ECO:0007669"/>
    <property type="project" value="UniProtKB-UniRule"/>
</dbReference>
<dbReference type="AlphaFoldDB" id="D7CNF9"/>
<feature type="binding site" evidence="11">
    <location>
        <position position="121"/>
    </location>
    <ligand>
        <name>FMN</name>
        <dbReference type="ChEBI" id="CHEBI:58210"/>
    </ligand>
</feature>
<evidence type="ECO:0000313" key="13">
    <source>
        <dbReference type="EMBL" id="ADI02244.1"/>
    </source>
</evidence>
<gene>
    <name evidence="11" type="primary">fni</name>
    <name evidence="13" type="ordered locus">Slip_1481</name>
</gene>
<keyword evidence="6 11" id="KW-0460">Magnesium</keyword>
<evidence type="ECO:0000256" key="7">
    <source>
        <dbReference type="ARBA" id="ARBA00022857"/>
    </source>
</evidence>
<evidence type="ECO:0000256" key="4">
    <source>
        <dbReference type="ARBA" id="ARBA00022643"/>
    </source>
</evidence>
<comment type="cofactor">
    <cofactor evidence="11">
        <name>Mg(2+)</name>
        <dbReference type="ChEBI" id="CHEBI:18420"/>
    </cofactor>
</comment>
<dbReference type="Gene3D" id="3.20.20.70">
    <property type="entry name" value="Aldolase class I"/>
    <property type="match status" value="1"/>
</dbReference>
<feature type="binding site" evidence="11">
    <location>
        <begin position="5"/>
        <end position="6"/>
    </location>
    <ligand>
        <name>substrate</name>
    </ligand>
</feature>
<dbReference type="InterPro" id="IPR013785">
    <property type="entry name" value="Aldolase_TIM"/>
</dbReference>
<dbReference type="GO" id="GO:0016491">
    <property type="term" value="F:oxidoreductase activity"/>
    <property type="evidence" value="ECO:0007669"/>
    <property type="project" value="InterPro"/>
</dbReference>
<dbReference type="HOGENOM" id="CLU_065515_0_0_9"/>
<dbReference type="Proteomes" id="UP000000378">
    <property type="component" value="Chromosome"/>
</dbReference>
<comment type="subcellular location">
    <subcellularLocation>
        <location evidence="11">Cytoplasm</location>
    </subcellularLocation>
</comment>
<feature type="binding site" evidence="11">
    <location>
        <position position="213"/>
    </location>
    <ligand>
        <name>FMN</name>
        <dbReference type="ChEBI" id="CHEBI:58210"/>
    </ligand>
</feature>
<keyword evidence="4 11" id="KW-0288">FMN</keyword>
<evidence type="ECO:0000256" key="9">
    <source>
        <dbReference type="ARBA" id="ARBA00023235"/>
    </source>
</evidence>
<reference evidence="13 14" key="2">
    <citation type="journal article" date="2010" name="Stand. Genomic Sci.">
        <title>Complete genome sequence of Syntrophothermus lipocalidus type strain (TGB-C1).</title>
        <authorList>
            <person name="Djao O.D."/>
            <person name="Zhang X."/>
            <person name="Lucas S."/>
            <person name="Lapidus A."/>
            <person name="Del Rio T.G."/>
            <person name="Nolan M."/>
            <person name="Tice H."/>
            <person name="Cheng J.F."/>
            <person name="Han C."/>
            <person name="Tapia R."/>
            <person name="Goodwin L."/>
            <person name="Pitluck S."/>
            <person name="Liolios K."/>
            <person name="Ivanova N."/>
            <person name="Mavromatis K."/>
            <person name="Mikhailova N."/>
            <person name="Ovchinnikova G."/>
            <person name="Pati A."/>
            <person name="Brambilla E."/>
            <person name="Chen A."/>
            <person name="Palaniappan K."/>
            <person name="Land M."/>
            <person name="Hauser L."/>
            <person name="Chang Y.J."/>
            <person name="Jeffries C.D."/>
            <person name="Rohde M."/>
            <person name="Sikorski J."/>
            <person name="Spring S."/>
            <person name="Goker M."/>
            <person name="Detter J.C."/>
            <person name="Woyke T."/>
            <person name="Bristow J."/>
            <person name="Eisen J.A."/>
            <person name="Markowitz V."/>
            <person name="Hugenholtz P."/>
            <person name="Kyrpides N.C."/>
            <person name="Klenk H.P."/>
        </authorList>
    </citation>
    <scope>NUCLEOTIDE SEQUENCE [LARGE SCALE GENOMIC DNA]</scope>
    <source>
        <strain evidence="14">DSM 12680 / TGB-C1</strain>
    </source>
</reference>
<keyword evidence="9 11" id="KW-0413">Isomerase</keyword>
<dbReference type="HAMAP" id="MF_00354">
    <property type="entry name" value="Idi_2"/>
    <property type="match status" value="1"/>
</dbReference>
<evidence type="ECO:0000259" key="12">
    <source>
        <dbReference type="Pfam" id="PF01070"/>
    </source>
</evidence>
<keyword evidence="3 11" id="KW-0285">Flavoprotein</keyword>
<comment type="subunit">
    <text evidence="10 11">Homooctamer. Dimer of tetramers.</text>
</comment>
<comment type="caution">
    <text evidence="11">Lacks conserved residue(s) required for the propagation of feature annotation.</text>
</comment>
<dbReference type="KEGG" id="slp:Slip_1481"/>
<evidence type="ECO:0000256" key="3">
    <source>
        <dbReference type="ARBA" id="ARBA00022630"/>
    </source>
</evidence>
<dbReference type="EMBL" id="CP002048">
    <property type="protein sequence ID" value="ADI02244.1"/>
    <property type="molecule type" value="Genomic_DNA"/>
</dbReference>
<evidence type="ECO:0000256" key="6">
    <source>
        <dbReference type="ARBA" id="ARBA00022842"/>
    </source>
</evidence>
<dbReference type="SUPFAM" id="SSF51395">
    <property type="entry name" value="FMN-linked oxidoreductases"/>
    <property type="match status" value="1"/>
</dbReference>
<comment type="cofactor">
    <cofactor evidence="1 11">
        <name>FMN</name>
        <dbReference type="ChEBI" id="CHEBI:58210"/>
    </cofactor>
</comment>
<comment type="similarity">
    <text evidence="11">Belongs to the IPP isomerase type 2 family.</text>
</comment>
<feature type="domain" description="FMN-dependent dehydrogenase" evidence="12">
    <location>
        <begin position="166"/>
        <end position="323"/>
    </location>
</feature>
<evidence type="ECO:0000256" key="10">
    <source>
        <dbReference type="ARBA" id="ARBA00025810"/>
    </source>
</evidence>
<comment type="cofactor">
    <cofactor evidence="11">
        <name>NADPH</name>
        <dbReference type="ChEBI" id="CHEBI:57783"/>
    </cofactor>
</comment>
<feature type="binding site" evidence="11">
    <location>
        <position position="183"/>
    </location>
    <ligand>
        <name>FMN</name>
        <dbReference type="ChEBI" id="CHEBI:58210"/>
    </ligand>
</feature>
<dbReference type="CDD" id="cd02811">
    <property type="entry name" value="IDI-2_FMN"/>
    <property type="match status" value="1"/>
</dbReference>
<protein>
    <recommendedName>
        <fullName evidence="11">Isopentenyl-diphosphate delta-isomerase</fullName>
        <shortName evidence="11">IPP isomerase</shortName>
        <ecNumber evidence="11">5.3.3.2</ecNumber>
    </recommendedName>
    <alternativeName>
        <fullName evidence="11">Isopentenyl diphosphate:dimethylallyl diphosphate isomerase</fullName>
    </alternativeName>
    <alternativeName>
        <fullName evidence="11">Isopentenyl pyrophosphate isomerase</fullName>
    </alternativeName>
    <alternativeName>
        <fullName evidence="11">Type 2 isopentenyl diphosphate isomerase</fullName>
        <shortName evidence="11">IDI-2</shortName>
    </alternativeName>
</protein>
<dbReference type="GO" id="GO:0004452">
    <property type="term" value="F:isopentenyl-diphosphate delta-isomerase activity"/>
    <property type="evidence" value="ECO:0007669"/>
    <property type="project" value="UniProtKB-UniRule"/>
</dbReference>
<dbReference type="PIRSF" id="PIRSF003314">
    <property type="entry name" value="IPP_isomerase"/>
    <property type="match status" value="1"/>
</dbReference>
<dbReference type="PANTHER" id="PTHR43665">
    <property type="entry name" value="ISOPENTENYL-DIPHOSPHATE DELTA-ISOMERASE"/>
    <property type="match status" value="1"/>
</dbReference>
<dbReference type="GO" id="GO:0070402">
    <property type="term" value="F:NADPH binding"/>
    <property type="evidence" value="ECO:0007669"/>
    <property type="project" value="UniProtKB-UniRule"/>
</dbReference>
<dbReference type="InterPro" id="IPR011179">
    <property type="entry name" value="IPdP_isomerase"/>
</dbReference>
<keyword evidence="14" id="KW-1185">Reference proteome</keyword>
<dbReference type="PANTHER" id="PTHR43665:SF1">
    <property type="entry name" value="ISOPENTENYL-DIPHOSPHATE DELTA-ISOMERASE"/>
    <property type="match status" value="1"/>
</dbReference>
<evidence type="ECO:0000256" key="11">
    <source>
        <dbReference type="HAMAP-Rule" id="MF_00354"/>
    </source>
</evidence>
<comment type="function">
    <text evidence="11">Involved in the biosynthesis of isoprenoids. Catalyzes the 1,3-allylic rearrangement of the homoallylic substrate isopentenyl (IPP) to its allylic isomer, dimethylallyl diphosphate (DMAPP).</text>
</comment>
<dbReference type="eggNOG" id="COG1304">
    <property type="taxonomic scope" value="Bacteria"/>
</dbReference>
<dbReference type="STRING" id="643648.Slip_1481"/>
<accession>D7CNF9</accession>
<dbReference type="GO" id="GO:0010181">
    <property type="term" value="F:FMN binding"/>
    <property type="evidence" value="ECO:0007669"/>
    <property type="project" value="UniProtKB-UniRule"/>
</dbReference>
<organism evidence="13 14">
    <name type="scientific">Syntrophothermus lipocalidus (strain DSM 12680 / TGB-C1)</name>
    <dbReference type="NCBI Taxonomy" id="643648"/>
    <lineage>
        <taxon>Bacteria</taxon>
        <taxon>Bacillati</taxon>
        <taxon>Bacillota</taxon>
        <taxon>Clostridia</taxon>
        <taxon>Eubacteriales</taxon>
        <taxon>Syntrophomonadaceae</taxon>
        <taxon>Syntrophothermus</taxon>
    </lineage>
</organism>
<evidence type="ECO:0000256" key="1">
    <source>
        <dbReference type="ARBA" id="ARBA00001917"/>
    </source>
</evidence>
<evidence type="ECO:0000256" key="5">
    <source>
        <dbReference type="ARBA" id="ARBA00022723"/>
    </source>
</evidence>
<evidence type="ECO:0000256" key="8">
    <source>
        <dbReference type="ARBA" id="ARBA00023229"/>
    </source>
</evidence>
<evidence type="ECO:0000256" key="2">
    <source>
        <dbReference type="ARBA" id="ARBA00022490"/>
    </source>
</evidence>
<keyword evidence="5 11" id="KW-0479">Metal-binding</keyword>
<evidence type="ECO:0000313" key="14">
    <source>
        <dbReference type="Proteomes" id="UP000000378"/>
    </source>
</evidence>
<keyword evidence="8 11" id="KW-0414">Isoprene biosynthesis</keyword>
<name>D7CNF9_SYNLT</name>
<feature type="binding site" evidence="11">
    <location>
        <begin position="279"/>
        <end position="280"/>
    </location>
    <ligand>
        <name>FMN</name>
        <dbReference type="ChEBI" id="CHEBI:58210"/>
    </ligand>
</feature>
<dbReference type="GO" id="GO:0005737">
    <property type="term" value="C:cytoplasm"/>
    <property type="evidence" value="ECO:0007669"/>
    <property type="project" value="UniProtKB-SubCell"/>
</dbReference>
<keyword evidence="2 11" id="KW-0963">Cytoplasm</keyword>
<dbReference type="InterPro" id="IPR000262">
    <property type="entry name" value="FMN-dep_DH"/>
</dbReference>
<reference evidence="14" key="1">
    <citation type="journal article" date="2010" name="Stand. Genomic Sci.">
        <title>Complete genome sequence of Syntrophothermus lipocalidus type strain (TGB-C1T).</title>
        <authorList>
            <consortium name="US DOE Joint Genome Institute (JGI-PGF)"/>
            <person name="Djao O."/>
            <person name="Zhang X."/>
            <person name="Lucas S."/>
            <person name="Lapidus A."/>
            <person name="Glavina Del Rio T."/>
            <person name="Nolan M."/>
            <person name="Tice H."/>
            <person name="Cheng J."/>
            <person name="Han C."/>
            <person name="Tapia R."/>
            <person name="Goodwin L."/>
            <person name="Pitluck S."/>
            <person name="Liolios K."/>
            <person name="Ivanova N."/>
            <person name="Mavromatis K."/>
            <person name="Mikhailova N."/>
            <person name="Ovchinnikova G."/>
            <person name="Pati A."/>
            <person name="Brambilla E."/>
            <person name="Chen A."/>
            <person name="Palaniappan K."/>
            <person name="Land M."/>
            <person name="Hauser L."/>
            <person name="Chang Y."/>
            <person name="Jeffries C."/>
            <person name="Rohde M."/>
            <person name="Sikorski J."/>
            <person name="Spring S."/>
            <person name="Goker M."/>
            <person name="Detter J."/>
            <person name="Woyke T."/>
            <person name="Bristow J."/>
            <person name="Eisen J."/>
            <person name="Markowitz V."/>
            <person name="Hugenholtz P."/>
            <person name="Kyrpides N."/>
            <person name="Klenk H."/>
        </authorList>
    </citation>
    <scope>NUCLEOTIDE SEQUENCE [LARGE SCALE GENOMIC DNA]</scope>
    <source>
        <strain evidence="14">DSM 12680 / TGB-C1</strain>
    </source>
</reference>
<feature type="binding site" evidence="11">
    <location>
        <position position="152"/>
    </location>
    <ligand>
        <name>Mg(2+)</name>
        <dbReference type="ChEBI" id="CHEBI:18420"/>
    </ligand>
</feature>
<dbReference type="RefSeq" id="WP_013175646.1">
    <property type="nucleotide sequence ID" value="NC_014220.1"/>
</dbReference>
<proteinExistence type="inferred from homology"/>
<feature type="binding site" evidence="11">
    <location>
        <position position="92"/>
    </location>
    <ligand>
        <name>FMN</name>
        <dbReference type="ChEBI" id="CHEBI:58210"/>
    </ligand>
</feature>
<dbReference type="OrthoDB" id="9795032at2"/>
<dbReference type="EC" id="5.3.3.2" evidence="11"/>
<dbReference type="Pfam" id="PF01070">
    <property type="entry name" value="FMN_dh"/>
    <property type="match status" value="1"/>
</dbReference>
<comment type="catalytic activity">
    <reaction evidence="11">
        <text>isopentenyl diphosphate = dimethylallyl diphosphate</text>
        <dbReference type="Rhea" id="RHEA:23284"/>
        <dbReference type="ChEBI" id="CHEBI:57623"/>
        <dbReference type="ChEBI" id="CHEBI:128769"/>
        <dbReference type="EC" id="5.3.3.2"/>
    </reaction>
</comment>
<dbReference type="NCBIfam" id="TIGR02151">
    <property type="entry name" value="IPP_isom_2"/>
    <property type="match status" value="1"/>
</dbReference>